<evidence type="ECO:0000313" key="1">
    <source>
        <dbReference type="EMBL" id="KKN47922.1"/>
    </source>
</evidence>
<accession>A0A0F9REB1</accession>
<protein>
    <submittedName>
        <fullName evidence="1">Uncharacterized protein</fullName>
    </submittedName>
</protein>
<dbReference type="AlphaFoldDB" id="A0A0F9REB1"/>
<comment type="caution">
    <text evidence="1">The sequence shown here is derived from an EMBL/GenBank/DDBJ whole genome shotgun (WGS) entry which is preliminary data.</text>
</comment>
<proteinExistence type="predicted"/>
<dbReference type="EMBL" id="LAZR01001250">
    <property type="protein sequence ID" value="KKN47922.1"/>
    <property type="molecule type" value="Genomic_DNA"/>
</dbReference>
<reference evidence="1" key="1">
    <citation type="journal article" date="2015" name="Nature">
        <title>Complex archaea that bridge the gap between prokaryotes and eukaryotes.</title>
        <authorList>
            <person name="Spang A."/>
            <person name="Saw J.H."/>
            <person name="Jorgensen S.L."/>
            <person name="Zaremba-Niedzwiedzka K."/>
            <person name="Martijn J."/>
            <person name="Lind A.E."/>
            <person name="van Eijk R."/>
            <person name="Schleper C."/>
            <person name="Guy L."/>
            <person name="Ettema T.J."/>
        </authorList>
    </citation>
    <scope>NUCLEOTIDE SEQUENCE</scope>
</reference>
<organism evidence="1">
    <name type="scientific">marine sediment metagenome</name>
    <dbReference type="NCBI Taxonomy" id="412755"/>
    <lineage>
        <taxon>unclassified sequences</taxon>
        <taxon>metagenomes</taxon>
        <taxon>ecological metagenomes</taxon>
    </lineage>
</organism>
<sequence length="328" mass="38145">MMPVKRIRVKSFVKRLNGAELEIYDGPSTDKKHLVGKILLKTEIIGRKERYWAVVIDIPEGAPFAVRDHNEDCCDREPTGVLRSQRGFSRLCEIGFGGPKMLPCELLVPPRGCTYDGWNEETRDQVLYEARVEEINRLNEYINAHQVIVNQFAFTDGKYWWKGEDLGEMKQKAEKFDAVKEWCLMFNQCIDSEAVKKKLYEILFPDEVDDLFKEGFLMAAGVAIACLRCGSPLYNTIKGAECKTCGYVVPLGEDQEVETEFPEWRRYEKDDGSGWTVMISRLEMDDWFRRCKADFPEGEQITHSPVQSLVFYQWFEKWFSQFREEEAS</sequence>
<gene>
    <name evidence="1" type="ORF">LCGC14_0658210</name>
</gene>
<name>A0A0F9REB1_9ZZZZ</name>